<dbReference type="EMBL" id="JALJOU010000001">
    <property type="protein sequence ID" value="KAK9846541.1"/>
    <property type="molecule type" value="Genomic_DNA"/>
</dbReference>
<sequence>MQSVSEGYGGLEDLPVEVLQEIALKTSSLHNHAMCPCEAFRLPLVSRRFKQALEQPYWKCVGQGLTYPMFRALRESPDAKSKQTLLCSEVVAYPGSRITFRELQHSWEDDDCFDWAGPDLPRAGLPTDLRCAQWSLAQTSRLALHVILRSGRETSHIEEFGEWDGD</sequence>
<comment type="caution">
    <text evidence="1">The sequence shown here is derived from an EMBL/GenBank/DDBJ whole genome shotgun (WGS) entry which is preliminary data.</text>
</comment>
<organism evidence="1 2">
    <name type="scientific">Elliptochloris bilobata</name>
    <dbReference type="NCBI Taxonomy" id="381761"/>
    <lineage>
        <taxon>Eukaryota</taxon>
        <taxon>Viridiplantae</taxon>
        <taxon>Chlorophyta</taxon>
        <taxon>core chlorophytes</taxon>
        <taxon>Trebouxiophyceae</taxon>
        <taxon>Trebouxiophyceae incertae sedis</taxon>
        <taxon>Elliptochloris clade</taxon>
        <taxon>Elliptochloris</taxon>
    </lineage>
</organism>
<evidence type="ECO:0000313" key="1">
    <source>
        <dbReference type="EMBL" id="KAK9846541.1"/>
    </source>
</evidence>
<accession>A0AAW1SKZ5</accession>
<dbReference type="AlphaFoldDB" id="A0AAW1SKZ5"/>
<dbReference type="Proteomes" id="UP001445335">
    <property type="component" value="Unassembled WGS sequence"/>
</dbReference>
<reference evidence="1 2" key="1">
    <citation type="journal article" date="2024" name="Nat. Commun.">
        <title>Phylogenomics reveals the evolutionary origins of lichenization in chlorophyte algae.</title>
        <authorList>
            <person name="Puginier C."/>
            <person name="Libourel C."/>
            <person name="Otte J."/>
            <person name="Skaloud P."/>
            <person name="Haon M."/>
            <person name="Grisel S."/>
            <person name="Petersen M."/>
            <person name="Berrin J.G."/>
            <person name="Delaux P.M."/>
            <person name="Dal Grande F."/>
            <person name="Keller J."/>
        </authorList>
    </citation>
    <scope>NUCLEOTIDE SEQUENCE [LARGE SCALE GENOMIC DNA]</scope>
    <source>
        <strain evidence="1 2">SAG 245.80</strain>
    </source>
</reference>
<name>A0AAW1SKZ5_9CHLO</name>
<evidence type="ECO:0008006" key="3">
    <source>
        <dbReference type="Google" id="ProtNLM"/>
    </source>
</evidence>
<proteinExistence type="predicted"/>
<keyword evidence="2" id="KW-1185">Reference proteome</keyword>
<protein>
    <recommendedName>
        <fullName evidence="3">F-box domain-containing protein</fullName>
    </recommendedName>
</protein>
<gene>
    <name evidence="1" type="ORF">WJX81_006235</name>
</gene>
<evidence type="ECO:0000313" key="2">
    <source>
        <dbReference type="Proteomes" id="UP001445335"/>
    </source>
</evidence>